<evidence type="ECO:0000313" key="2">
    <source>
        <dbReference type="EMBL" id="AOJ07794.1"/>
    </source>
</evidence>
<feature type="compositionally biased region" description="Basic and acidic residues" evidence="1">
    <location>
        <begin position="82"/>
        <end position="91"/>
    </location>
</feature>
<dbReference type="EMBL" id="CP013388">
    <property type="protein sequence ID" value="AOJ07794.1"/>
    <property type="molecule type" value="Genomic_DNA"/>
</dbReference>
<name>A0A1B4FW00_9BURK</name>
<dbReference type="AlphaFoldDB" id="A0A1B4FW00"/>
<proteinExistence type="predicted"/>
<protein>
    <submittedName>
        <fullName evidence="2">Uncharacterized protein</fullName>
    </submittedName>
</protein>
<evidence type="ECO:0000256" key="1">
    <source>
        <dbReference type="SAM" id="MobiDB-lite"/>
    </source>
</evidence>
<feature type="compositionally biased region" description="Basic and acidic residues" evidence="1">
    <location>
        <begin position="1"/>
        <end position="11"/>
    </location>
</feature>
<organism evidence="2 3">
    <name type="scientific">Burkholderia mayonis</name>
    <dbReference type="NCBI Taxonomy" id="1385591"/>
    <lineage>
        <taxon>Bacteria</taxon>
        <taxon>Pseudomonadati</taxon>
        <taxon>Pseudomonadota</taxon>
        <taxon>Betaproteobacteria</taxon>
        <taxon>Burkholderiales</taxon>
        <taxon>Burkholderiaceae</taxon>
        <taxon>Burkholderia</taxon>
        <taxon>pseudomallei group</taxon>
    </lineage>
</organism>
<sequence length="91" mass="9941">MDTRGAPDKWKKTTGAIGRGQPAHARAGRRRLRLGSTSKATLHYAESPEKRCARLLRTRPAVIRPRSRYPSQRGASTSANAAEEKPGYGPS</sequence>
<reference evidence="2 3" key="1">
    <citation type="submission" date="2015-12" db="EMBL/GenBank/DDBJ databases">
        <title>Diversity of Burkholderia near neighbor genomes.</title>
        <authorList>
            <person name="Sahl J."/>
            <person name="Wagner D."/>
            <person name="Keim P."/>
        </authorList>
    </citation>
    <scope>NUCLEOTIDE SEQUENCE [LARGE SCALE GENOMIC DNA]</scope>
    <source>
        <strain evidence="2 3">BDU8</strain>
    </source>
</reference>
<feature type="region of interest" description="Disordered" evidence="1">
    <location>
        <begin position="51"/>
        <end position="91"/>
    </location>
</feature>
<gene>
    <name evidence="2" type="ORF">WS71_11100</name>
</gene>
<evidence type="ECO:0000313" key="3">
    <source>
        <dbReference type="Proteomes" id="UP000067711"/>
    </source>
</evidence>
<dbReference type="Proteomes" id="UP000067711">
    <property type="component" value="Chromosome 2"/>
</dbReference>
<feature type="region of interest" description="Disordered" evidence="1">
    <location>
        <begin position="1"/>
        <end position="31"/>
    </location>
</feature>
<feature type="compositionally biased region" description="Polar residues" evidence="1">
    <location>
        <begin position="69"/>
        <end position="80"/>
    </location>
</feature>
<accession>A0A1B4FW00</accession>